<dbReference type="Proteomes" id="UP000215914">
    <property type="component" value="Chromosome 9"/>
</dbReference>
<dbReference type="OMA" id="ETHCLVK"/>
<sequence length="412" mass="45752">MSLIGSQGVVFLLVIALLATCGQNSKARPTFENGLKSMVYLSSKITLHPGSVSNKYYYDIEFPKGHIAVKSFNAEVVDEAGNPVSLQQTYLHHWIASRYYERVGSEDRNYNANPGFDQSDIIMDRNAGICDHVLDQFFGLGAETRKTSTHIPDPYGIEVGNPLEVPSGYEEKWMLNIHTIDTRGVVDALGCTECRCDLYNVTNDKYGQPLDPNYGGGLSCCYDGTQCKVKNGIESVERHLYLKYTVKWVDWSDSIVPVKIFMLDVTDTWQNTGIHDCLVEYDVEQSTTGISANDHTSTRISSVKFPISGDVVYAVGHQHRGGLGSALYRKDGREICLSKPIYGIGNEVGNEAGYVVGMSTCYPKPGSMKIVEGETLTMEFNYSSEKSHTGVMGHFYILVFESSMDSNYLVSW</sequence>
<organism evidence="3 4">
    <name type="scientific">Helianthus annuus</name>
    <name type="common">Common sunflower</name>
    <dbReference type="NCBI Taxonomy" id="4232"/>
    <lineage>
        <taxon>Eukaryota</taxon>
        <taxon>Viridiplantae</taxon>
        <taxon>Streptophyta</taxon>
        <taxon>Embryophyta</taxon>
        <taxon>Tracheophyta</taxon>
        <taxon>Spermatophyta</taxon>
        <taxon>Magnoliopsida</taxon>
        <taxon>eudicotyledons</taxon>
        <taxon>Gunneridae</taxon>
        <taxon>Pentapetalae</taxon>
        <taxon>asterids</taxon>
        <taxon>campanulids</taxon>
        <taxon>Asterales</taxon>
        <taxon>Asteraceae</taxon>
        <taxon>Asteroideae</taxon>
        <taxon>Heliantheae alliance</taxon>
        <taxon>Heliantheae</taxon>
        <taxon>Helianthus</taxon>
    </lineage>
</organism>
<dbReference type="OrthoDB" id="1923469at2759"/>
<keyword evidence="4" id="KW-1185">Reference proteome</keyword>
<dbReference type="PANTHER" id="PTHR33390:SF1">
    <property type="entry name" value="STRESS UP-REGULATED NOD 19 PROTEIN"/>
    <property type="match status" value="1"/>
</dbReference>
<evidence type="ECO:0000313" key="3">
    <source>
        <dbReference type="EMBL" id="OTG16712.1"/>
    </source>
</evidence>
<reference evidence="2 4" key="1">
    <citation type="journal article" date="2017" name="Nature">
        <title>The sunflower genome provides insights into oil metabolism, flowering and Asterid evolution.</title>
        <authorList>
            <person name="Badouin H."/>
            <person name="Gouzy J."/>
            <person name="Grassa C.J."/>
            <person name="Murat F."/>
            <person name="Staton S.E."/>
            <person name="Cottret L."/>
            <person name="Lelandais-Briere C."/>
            <person name="Owens G.L."/>
            <person name="Carrere S."/>
            <person name="Mayjonade B."/>
            <person name="Legrand L."/>
            <person name="Gill N."/>
            <person name="Kane N.C."/>
            <person name="Bowers J.E."/>
            <person name="Hubner S."/>
            <person name="Bellec A."/>
            <person name="Berard A."/>
            <person name="Berges H."/>
            <person name="Blanchet N."/>
            <person name="Boniface M.C."/>
            <person name="Brunel D."/>
            <person name="Catrice O."/>
            <person name="Chaidir N."/>
            <person name="Claudel C."/>
            <person name="Donnadieu C."/>
            <person name="Faraut T."/>
            <person name="Fievet G."/>
            <person name="Helmstetter N."/>
            <person name="King M."/>
            <person name="Knapp S.J."/>
            <person name="Lai Z."/>
            <person name="Le Paslier M.C."/>
            <person name="Lippi Y."/>
            <person name="Lorenzon L."/>
            <person name="Mandel J.R."/>
            <person name="Marage G."/>
            <person name="Marchand G."/>
            <person name="Marquand E."/>
            <person name="Bret-Mestries E."/>
            <person name="Morien E."/>
            <person name="Nambeesan S."/>
            <person name="Nguyen T."/>
            <person name="Pegot-Espagnet P."/>
            <person name="Pouilly N."/>
            <person name="Raftis F."/>
            <person name="Sallet E."/>
            <person name="Schiex T."/>
            <person name="Thomas J."/>
            <person name="Vandecasteele C."/>
            <person name="Vares D."/>
            <person name="Vear F."/>
            <person name="Vautrin S."/>
            <person name="Crespi M."/>
            <person name="Mangin B."/>
            <person name="Burke J.M."/>
            <person name="Salse J."/>
            <person name="Munos S."/>
            <person name="Vincourt P."/>
            <person name="Rieseberg L.H."/>
            <person name="Langlade N.B."/>
        </authorList>
    </citation>
    <scope>NUCLEOTIDE SEQUENCE [LARGE SCALE GENOMIC DNA]</scope>
    <source>
        <strain evidence="4">cv. SF193</strain>
        <tissue evidence="2">Leaves</tissue>
    </source>
</reference>
<dbReference type="STRING" id="4232.A0A251U1L9"/>
<accession>A0A251U1L9</accession>
<dbReference type="Gramene" id="mRNA:HanXRQr2_Chr09g0413261">
    <property type="protein sequence ID" value="mRNA:HanXRQr2_Chr09g0413261"/>
    <property type="gene ID" value="HanXRQr2_Chr09g0413261"/>
</dbReference>
<evidence type="ECO:0000256" key="1">
    <source>
        <dbReference type="SAM" id="SignalP"/>
    </source>
</evidence>
<evidence type="ECO:0000313" key="2">
    <source>
        <dbReference type="EMBL" id="KAF5793068.1"/>
    </source>
</evidence>
<gene>
    <name evidence="3" type="ORF">HannXRQ_Chr09g0274401</name>
    <name evidence="2" type="ORF">HanXRQr2_Chr09g0413261</name>
</gene>
<reference evidence="2" key="3">
    <citation type="submission" date="2020-06" db="EMBL/GenBank/DDBJ databases">
        <title>Helianthus annuus Genome sequencing and assembly Release 2.</title>
        <authorList>
            <person name="Gouzy J."/>
            <person name="Langlade N."/>
            <person name="Munos S."/>
        </authorList>
    </citation>
    <scope>NUCLEOTIDE SEQUENCE</scope>
    <source>
        <tissue evidence="2">Leaves</tissue>
    </source>
</reference>
<dbReference type="EMBL" id="MNCJ02000324">
    <property type="protein sequence ID" value="KAF5793068.1"/>
    <property type="molecule type" value="Genomic_DNA"/>
</dbReference>
<proteinExistence type="predicted"/>
<dbReference type="EMBL" id="CM007898">
    <property type="protein sequence ID" value="OTG16712.1"/>
    <property type="molecule type" value="Genomic_DNA"/>
</dbReference>
<name>A0A251U1L9_HELAN</name>
<dbReference type="Pfam" id="PF07712">
    <property type="entry name" value="SURNod19"/>
    <property type="match status" value="1"/>
</dbReference>
<dbReference type="PANTHER" id="PTHR33390">
    <property type="entry name" value="STRESS UP-REGULATED NOD 19 PROTEIN"/>
    <property type="match status" value="1"/>
</dbReference>
<dbReference type="InterPro" id="IPR011692">
    <property type="entry name" value="Stress_up-reg_Nod19"/>
</dbReference>
<dbReference type="AlphaFoldDB" id="A0A251U1L9"/>
<evidence type="ECO:0000313" key="4">
    <source>
        <dbReference type="Proteomes" id="UP000215914"/>
    </source>
</evidence>
<protein>
    <submittedName>
        <fullName evidence="2 3">Stress up-regulated Nod 19</fullName>
    </submittedName>
</protein>
<reference evidence="3" key="2">
    <citation type="submission" date="2017-02" db="EMBL/GenBank/DDBJ databases">
        <title>Sunflower complete genome.</title>
        <authorList>
            <person name="Langlade N."/>
            <person name="Munos S."/>
        </authorList>
    </citation>
    <scope>NUCLEOTIDE SEQUENCE [LARGE SCALE GENOMIC DNA]</scope>
    <source>
        <tissue evidence="3">Leaves</tissue>
    </source>
</reference>
<feature type="signal peptide" evidence="1">
    <location>
        <begin position="1"/>
        <end position="27"/>
    </location>
</feature>
<feature type="chain" id="PRO_5012829363" evidence="1">
    <location>
        <begin position="28"/>
        <end position="412"/>
    </location>
</feature>
<keyword evidence="1" id="KW-0732">Signal</keyword>
<dbReference type="FunCoup" id="A0A251U1L9">
    <property type="interactions" value="469"/>
</dbReference>
<dbReference type="InParanoid" id="A0A251U1L9"/>